<dbReference type="InterPro" id="IPR010775">
    <property type="entry name" value="DUF1365"/>
</dbReference>
<protein>
    <submittedName>
        <fullName evidence="2">Uncharacterized protein</fullName>
    </submittedName>
</protein>
<evidence type="ECO:0000313" key="2">
    <source>
        <dbReference type="EMBL" id="TKX20739.1"/>
    </source>
</evidence>
<proteinExistence type="predicted"/>
<dbReference type="EMBL" id="PTQR01000086">
    <property type="protein sequence ID" value="TKX20739.1"/>
    <property type="molecule type" value="Genomic_DNA"/>
</dbReference>
<comment type="caution">
    <text evidence="2">The sequence shown here is derived from an EMBL/GenBank/DDBJ whole genome shotgun (WGS) entry which is preliminary data.</text>
</comment>
<dbReference type="Proteomes" id="UP000308133">
    <property type="component" value="Unassembled WGS sequence"/>
</dbReference>
<dbReference type="PANTHER" id="PTHR33973:SF4">
    <property type="entry name" value="OS07G0153300 PROTEIN"/>
    <property type="match status" value="1"/>
</dbReference>
<evidence type="ECO:0000256" key="1">
    <source>
        <dbReference type="SAM" id="Phobius"/>
    </source>
</evidence>
<dbReference type="PANTHER" id="PTHR33973">
    <property type="entry name" value="OS07G0153300 PROTEIN"/>
    <property type="match status" value="1"/>
</dbReference>
<feature type="transmembrane region" description="Helical" evidence="1">
    <location>
        <begin position="49"/>
        <end position="71"/>
    </location>
</feature>
<reference evidence="2 3" key="1">
    <citation type="submission" date="2018-02" db="EMBL/GenBank/DDBJ databases">
        <title>Draft genome sequences of Elsinoe sp., causing black scab on jojoba.</title>
        <authorList>
            <person name="Stodart B."/>
            <person name="Jeffress S."/>
            <person name="Ash G."/>
            <person name="Arun Chinnappa K."/>
        </authorList>
    </citation>
    <scope>NUCLEOTIDE SEQUENCE [LARGE SCALE GENOMIC DNA]</scope>
    <source>
        <strain evidence="2 3">Hillstone_2</strain>
    </source>
</reference>
<name>A0A4U7ARY4_9PEZI</name>
<keyword evidence="1" id="KW-0472">Membrane</keyword>
<evidence type="ECO:0000313" key="3">
    <source>
        <dbReference type="Proteomes" id="UP000308133"/>
    </source>
</evidence>
<keyword evidence="1" id="KW-1133">Transmembrane helix</keyword>
<dbReference type="Pfam" id="PF07103">
    <property type="entry name" value="DUF1365"/>
    <property type="match status" value="1"/>
</dbReference>
<organism evidence="2 3">
    <name type="scientific">Elsinoe australis</name>
    <dbReference type="NCBI Taxonomy" id="40998"/>
    <lineage>
        <taxon>Eukaryota</taxon>
        <taxon>Fungi</taxon>
        <taxon>Dikarya</taxon>
        <taxon>Ascomycota</taxon>
        <taxon>Pezizomycotina</taxon>
        <taxon>Dothideomycetes</taxon>
        <taxon>Dothideomycetidae</taxon>
        <taxon>Myriangiales</taxon>
        <taxon>Elsinoaceae</taxon>
        <taxon>Elsinoe</taxon>
    </lineage>
</organism>
<keyword evidence="1" id="KW-0812">Transmembrane</keyword>
<dbReference type="AlphaFoldDB" id="A0A4U7ARY4"/>
<sequence>MRSKSQRIRDAALGWFAYAVITFYWLPPVILFAASLWKESRYYTPLLPYFNPIWVGPAVLTFFGSGLLTVLPQLLFEIIVRPDFAAYYIFRWLGNVPVSHPITLTHWKPRVITLLSLKVLLRLVYGPPSSQDSGRPTAETEVESGADVDPAVVEREVRGPRMEKFLIPPLLFPARTTHTRFFPEKHSFAYSYFYVGIPIGWRGRSGIALSADVEELPLSKREFGWFDVNSANYLNRSSTTVSLESKLKAYLRSEGVKDEEWTFAYLCTAPRFLGYSFNPVSFWYIYGLNSELKWMLLEVNNTFDERRMYLLSADQESGSTNGTQAKFKKSWTKDFHVSPFNSRKGSYSLQAGDPYKPGKGMETAFDNTITLRSSKNETKLVARVFSEGQAIDPSAISNWQLFKFILGWFWVGFMTSPRIIFQAFKLFFLRKLHVWYRPEVLPTSLGRHATPEEKQLESYFAKHVKFMVERSQMSIEVLYVPPGDMGEKQTFVPQRLDKGADPELRLQIKILSPAFYSRYVHFAHATEAFNREGLCTDEKNRTVMLSRPEVLDALLQEDLKRPSIGKRYSALEKWRWDQLHKLRCAPPPVSYEEKEKAHVLPGFTVEDIRATRLSGLDRFVMERVPSDDASQYRAMVTKAFLAQRYAFGMSGLVSFADHLLCVTMTVAAYKVTAVMLASADVWFVPRDKSDLVLAVGGSLAGEGLVHIWNVIKGT</sequence>
<gene>
    <name evidence="2" type="ORF">C1H76_7125</name>
</gene>
<accession>A0A4U7ARY4</accession>
<feature type="transmembrane region" description="Helical" evidence="1">
    <location>
        <begin position="12"/>
        <end position="37"/>
    </location>
</feature>